<dbReference type="PANTHER" id="PTHR31528:SF15">
    <property type="entry name" value="RIBOFLAVIN-BINDING PROTEIN RIBY"/>
    <property type="match status" value="1"/>
</dbReference>
<dbReference type="PATRIC" id="fig|626887.3.peg.1190"/>
<feature type="domain" description="SsuA/THI5-like" evidence="2">
    <location>
        <begin position="42"/>
        <end position="254"/>
    </location>
</feature>
<dbReference type="InterPro" id="IPR027939">
    <property type="entry name" value="NMT1/THI5"/>
</dbReference>
<proteinExistence type="predicted"/>
<reference evidence="3 4" key="1">
    <citation type="journal article" date="2013" name="Genome Announc.">
        <title>Genome Sequence of the Polycyclic Aromatic Hydrocarbon-Degrading Bacterium Strain Marinobacter nanhaiticus D15-8WT.</title>
        <authorList>
            <person name="Cui Z."/>
            <person name="Gao W."/>
            <person name="Li Q."/>
            <person name="Xu G."/>
            <person name="Zheng L."/>
        </authorList>
    </citation>
    <scope>NUCLEOTIDE SEQUENCE [LARGE SCALE GENOMIC DNA]</scope>
    <source>
        <strain evidence="3 4">D15-8W</strain>
    </source>
</reference>
<feature type="signal peptide" evidence="1">
    <location>
        <begin position="1"/>
        <end position="25"/>
    </location>
</feature>
<evidence type="ECO:0000256" key="1">
    <source>
        <dbReference type="SAM" id="SignalP"/>
    </source>
</evidence>
<keyword evidence="4" id="KW-1185">Reference proteome</keyword>
<dbReference type="SUPFAM" id="SSF53850">
    <property type="entry name" value="Periplasmic binding protein-like II"/>
    <property type="match status" value="1"/>
</dbReference>
<dbReference type="eggNOG" id="COG0715">
    <property type="taxonomic scope" value="Bacteria"/>
</dbReference>
<dbReference type="HOGENOM" id="CLU_028871_1_1_6"/>
<dbReference type="EMBL" id="APLQ01000011">
    <property type="protein sequence ID" value="ENO14874.2"/>
    <property type="molecule type" value="Genomic_DNA"/>
</dbReference>
<dbReference type="InterPro" id="IPR015168">
    <property type="entry name" value="SsuA/THI5"/>
</dbReference>
<dbReference type="Pfam" id="PF09084">
    <property type="entry name" value="NMT1"/>
    <property type="match status" value="1"/>
</dbReference>
<dbReference type="STRING" id="626887.J057_05966"/>
<dbReference type="OrthoDB" id="286202at2"/>
<gene>
    <name evidence="3" type="ORF">J057_05966</name>
</gene>
<dbReference type="RefSeq" id="WP_040882288.1">
    <property type="nucleotide sequence ID" value="NZ_AP028878.1"/>
</dbReference>
<evidence type="ECO:0000313" key="3">
    <source>
        <dbReference type="EMBL" id="ENO14874.2"/>
    </source>
</evidence>
<protein>
    <recommendedName>
        <fullName evidence="2">SsuA/THI5-like domain-containing protein</fullName>
    </recommendedName>
</protein>
<dbReference type="PANTHER" id="PTHR31528">
    <property type="entry name" value="4-AMINO-5-HYDROXYMETHYL-2-METHYLPYRIMIDINE PHOSPHATE SYNTHASE THI11-RELATED"/>
    <property type="match status" value="1"/>
</dbReference>
<feature type="chain" id="PRO_5017004636" description="SsuA/THI5-like domain-containing protein" evidence="1">
    <location>
        <begin position="26"/>
        <end position="332"/>
    </location>
</feature>
<accession>N6W3Z8</accession>
<dbReference type="GO" id="GO:0009228">
    <property type="term" value="P:thiamine biosynthetic process"/>
    <property type="evidence" value="ECO:0007669"/>
    <property type="project" value="InterPro"/>
</dbReference>
<keyword evidence="1" id="KW-0732">Signal</keyword>
<dbReference type="AlphaFoldDB" id="N6W3Z8"/>
<comment type="caution">
    <text evidence="3">The sequence shown here is derived from an EMBL/GenBank/DDBJ whole genome shotgun (WGS) entry which is preliminary data.</text>
</comment>
<dbReference type="Gene3D" id="3.40.190.10">
    <property type="entry name" value="Periplasmic binding protein-like II"/>
    <property type="match status" value="2"/>
</dbReference>
<evidence type="ECO:0000313" key="4">
    <source>
        <dbReference type="Proteomes" id="UP000013165"/>
    </source>
</evidence>
<organism evidence="3 4">
    <name type="scientific">Marinobacter nanhaiticus D15-8W</name>
    <dbReference type="NCBI Taxonomy" id="626887"/>
    <lineage>
        <taxon>Bacteria</taxon>
        <taxon>Pseudomonadati</taxon>
        <taxon>Pseudomonadota</taxon>
        <taxon>Gammaproteobacteria</taxon>
        <taxon>Pseudomonadales</taxon>
        <taxon>Marinobacteraceae</taxon>
        <taxon>Marinobacter</taxon>
    </lineage>
</organism>
<evidence type="ECO:0000259" key="2">
    <source>
        <dbReference type="Pfam" id="PF09084"/>
    </source>
</evidence>
<dbReference type="Proteomes" id="UP000013165">
    <property type="component" value="Unassembled WGS sequence"/>
</dbReference>
<name>N6W3Z8_9GAMM</name>
<sequence length="332" mass="36002">MKQRRRLPGTLALAALALSTQICLAADKVTFQLDWLPGGDKAPVYVGVGKGFFAAEDLDVTIAQGRGSTDALTKLTTGQADVGLSDLVALLVARANDDIPVKGIYSVFSEAPHAFYTVKGSGIDSVSDVGSKTIATSPFTSSNIFLPLLLDVNGVDQDSIKLLKSDPGALNPMLLTGRTDVVVSWVTDAEKYRAMAREANKELQVLPWYDAGLEFYATSVIASERFLEERPDVARRFVKAYAKAIEYTWSHPEESAEAVHEVVPEVDVKMAADTIRSIRPLVYNEASEAHGMGAFDPDRLATTWQWTARAQALEPASFDPEEAVDRSFMPGS</sequence>